<organism evidence="2 3">
    <name type="scientific">Streptomyces hygroscopicus</name>
    <dbReference type="NCBI Taxonomy" id="1912"/>
    <lineage>
        <taxon>Bacteria</taxon>
        <taxon>Bacillati</taxon>
        <taxon>Actinomycetota</taxon>
        <taxon>Actinomycetes</taxon>
        <taxon>Kitasatosporales</taxon>
        <taxon>Streptomycetaceae</taxon>
        <taxon>Streptomyces</taxon>
        <taxon>Streptomyces violaceusniger group</taxon>
    </lineage>
</organism>
<dbReference type="Proteomes" id="UP001054854">
    <property type="component" value="Unassembled WGS sequence"/>
</dbReference>
<gene>
    <name evidence="2" type="ORF">TPA0910_10060</name>
</gene>
<evidence type="ECO:0000313" key="2">
    <source>
        <dbReference type="EMBL" id="GHJ26573.1"/>
    </source>
</evidence>
<sequence>MAMPSSSPALHAVPDALTYLAGSWSVERELYDGGNTGSFTGRAEFRTDGADEAWLHAEEGVVEWGDAAWNAGRTLLMLPLPDGTAEVSFADGRPFHLLDLRRGRWTAVHQCAADRYEGTFTVLSPDEWHLRWAVCGPTKDQLLTSVYRRVPR</sequence>
<dbReference type="EMBL" id="BNEK01000002">
    <property type="protein sequence ID" value="GHJ26573.1"/>
    <property type="molecule type" value="Genomic_DNA"/>
</dbReference>
<proteinExistence type="predicted"/>
<protein>
    <recommendedName>
        <fullName evidence="1">DUF6314 domain-containing protein</fullName>
    </recommendedName>
</protein>
<name>A0ABQ3TUB0_STRHY</name>
<dbReference type="InterPro" id="IPR045632">
    <property type="entry name" value="DUF6314"/>
</dbReference>
<accession>A0ABQ3TUB0</accession>
<reference evidence="2" key="1">
    <citation type="submission" date="2024-05" db="EMBL/GenBank/DDBJ databases">
        <title>Whole genome shotgun sequence of Streptomyces hygroscopicus NBRC 113678.</title>
        <authorList>
            <person name="Komaki H."/>
            <person name="Tamura T."/>
        </authorList>
    </citation>
    <scope>NUCLEOTIDE SEQUENCE</scope>
    <source>
        <strain evidence="2">N11-34</strain>
    </source>
</reference>
<keyword evidence="3" id="KW-1185">Reference proteome</keyword>
<evidence type="ECO:0000313" key="3">
    <source>
        <dbReference type="Proteomes" id="UP001054854"/>
    </source>
</evidence>
<evidence type="ECO:0000259" key="1">
    <source>
        <dbReference type="Pfam" id="PF19834"/>
    </source>
</evidence>
<dbReference type="Pfam" id="PF19834">
    <property type="entry name" value="DUF6314"/>
    <property type="match status" value="1"/>
</dbReference>
<feature type="domain" description="DUF6314" evidence="1">
    <location>
        <begin position="20"/>
        <end position="149"/>
    </location>
</feature>
<comment type="caution">
    <text evidence="2">The sequence shown here is derived from an EMBL/GenBank/DDBJ whole genome shotgun (WGS) entry which is preliminary data.</text>
</comment>